<sequence>MSGTGGNSGGSRWKRYCERKKQEALAMSSKRKCGVTMAGRVLFKQSNVVRKSPRKAAKTRLNFRSNVAGIIKLVYAVNLREVHLAHLRTTPFWIMFEAILSNQLDHTEFRKGNDLIVRIVKSYNVREGKFVLGGRGVDLTVDDVKLLFGLQGGSAFLDMTPRPRPASDFVQRRCPGTSRITAKLVRDLLMDASVGDTPRDHEDTAKFLCLYLCGKLFFATSGETISWTLIRYVDNFDAMKLYDWSAAVRNMLMCSMRDFHRKPEKVTGCVVALTYWLCEHTNIVKAKHVRRFPRFLRWDVVEVICSCQCLKLADPNKFEVITEELVIQAHEIAILEGRGLRGGLNVGLVDDDVVEEAGVAVRGFARVKIEGRSYGKQCEGGVQNEPWSPVYVVRNSERGGVSGEGVEGQDGEFIDPCSSPKGHSSSENLGADSPCIRICDAGDSKIVMELRQEVERLNKKLEMQAVNLVEGFESVFKVKDEKCKKLVAENVELRRSIAALEEQAVHNVTQHFASVNVRKTSVDEYGLGNQVEVENGRDNCPTVEGGTMVESSPVAYVTLVDNNEMHCPIQADDSEVVVVSPMITGGCSVVEGVNSFVRNIKGKVRKNLKLSGYEYPELKRRGRTIKNEVSVSKPVGVGSSVNLLQREGVVDVENVVDEKRIFSGFGITNRNTVWKMMSEREKEVISSAYERYGDRAVMWVGRDDGNAVYFSDVRSLVRQLGVRGNVIDAFAEVLSDDQETLNAGKDFPENSYFFSSICWDVLKGDNEEAKFNYVKSNLHAAMGARYMHFPICHLGHWTLLVYDTEDGSWKHYNSMRSRSGTGGVHYAEAVKLKNIVTDIQRQAMAANGLDEVVGTQDFGMMVESVAECPQQRAETMDCAIIVCAVMRQYVNHVDVGRSLDGGNCSVLRAEMVRKFVGDPVRVAKNSDATDRPDLWNCSTLWLKAVTVGATASSAPSPVRDIEGKEVRAGIDYYILPVFRGKGGGLTLASTTQRCPLDVVQARQEVDHGLPLTFSPVNSKKGVVRVSTDLNIKFSAATICVQSTVWRLANYDKSTGQYFVTTGGVEGNPGPETVSNWFKIEKFNDDYKLVFCPGVCDVCKVICRDVGIYIDEHGTRRLALSDVPFKVMFKKA</sequence>
<protein>
    <submittedName>
        <fullName evidence="1">Uncharacterized protein</fullName>
    </submittedName>
</protein>
<keyword evidence="2" id="KW-1185">Reference proteome</keyword>
<proteinExistence type="predicted"/>
<evidence type="ECO:0000313" key="1">
    <source>
        <dbReference type="EMBL" id="KAI7985262.1"/>
    </source>
</evidence>
<comment type="caution">
    <text evidence="1">The sequence shown here is derived from an EMBL/GenBank/DDBJ whole genome shotgun (WGS) entry which is preliminary data.</text>
</comment>
<reference evidence="1 2" key="1">
    <citation type="journal article" date="2022" name="Plant J.">
        <title>Chromosome-level genome of Camellia lanceoleosa provides a valuable resource for understanding genome evolution and self-incompatibility.</title>
        <authorList>
            <person name="Gong W."/>
            <person name="Xiao S."/>
            <person name="Wang L."/>
            <person name="Liao Z."/>
            <person name="Chang Y."/>
            <person name="Mo W."/>
            <person name="Hu G."/>
            <person name="Li W."/>
            <person name="Zhao G."/>
            <person name="Zhu H."/>
            <person name="Hu X."/>
            <person name="Ji K."/>
            <person name="Xiang X."/>
            <person name="Song Q."/>
            <person name="Yuan D."/>
            <person name="Jin S."/>
            <person name="Zhang L."/>
        </authorList>
    </citation>
    <scope>NUCLEOTIDE SEQUENCE [LARGE SCALE GENOMIC DNA]</scope>
    <source>
        <strain evidence="1">SQ_2022a</strain>
    </source>
</reference>
<name>A0ACC0FB23_9ERIC</name>
<gene>
    <name evidence="1" type="ORF">LOK49_LG14G00115</name>
</gene>
<dbReference type="EMBL" id="CM045772">
    <property type="protein sequence ID" value="KAI7985262.1"/>
    <property type="molecule type" value="Genomic_DNA"/>
</dbReference>
<dbReference type="Proteomes" id="UP001060215">
    <property type="component" value="Chromosome 15"/>
</dbReference>
<accession>A0ACC0FB23</accession>
<organism evidence="1 2">
    <name type="scientific">Camellia lanceoleosa</name>
    <dbReference type="NCBI Taxonomy" id="1840588"/>
    <lineage>
        <taxon>Eukaryota</taxon>
        <taxon>Viridiplantae</taxon>
        <taxon>Streptophyta</taxon>
        <taxon>Embryophyta</taxon>
        <taxon>Tracheophyta</taxon>
        <taxon>Spermatophyta</taxon>
        <taxon>Magnoliopsida</taxon>
        <taxon>eudicotyledons</taxon>
        <taxon>Gunneridae</taxon>
        <taxon>Pentapetalae</taxon>
        <taxon>asterids</taxon>
        <taxon>Ericales</taxon>
        <taxon>Theaceae</taxon>
        <taxon>Camellia</taxon>
    </lineage>
</organism>
<evidence type="ECO:0000313" key="2">
    <source>
        <dbReference type="Proteomes" id="UP001060215"/>
    </source>
</evidence>